<dbReference type="GO" id="GO:0005634">
    <property type="term" value="C:nucleus"/>
    <property type="evidence" value="ECO:0007669"/>
    <property type="project" value="UniProtKB-SubCell"/>
</dbReference>
<dbReference type="Proteomes" id="UP001516023">
    <property type="component" value="Unassembled WGS sequence"/>
</dbReference>
<feature type="region of interest" description="Disordered" evidence="6">
    <location>
        <begin position="472"/>
        <end position="530"/>
    </location>
</feature>
<evidence type="ECO:0000256" key="6">
    <source>
        <dbReference type="SAM" id="MobiDB-lite"/>
    </source>
</evidence>
<sequence length="741" mass="81074">MSEHSDTPPNHTSRWQTPRALHSGKSSNNTTQSNHPPSHTIDDHDHANADEPPETNHLLFSSQCDSAGAIGTLLSCLRRVISKSSHGPAVPTTGHAAIAAVGGGAETKVQHATVYAGPNGLTFHCVQGLARQSQCSVDLPRGLFREYFVGEEEVWLEESEEEGDLDDVDNGSSEAGGGSQRRTRVKEVIRGGEFGINLTTVLECFSILSKNHRPSKGGGVGVGGKHPLGEYASLDKVPLCMSYDRDTALFHLEFLDEGSIGGGCLVTCEVPGVSVDENGDNSGLASAFRSSPLLARAIFYSDALQAAVAELYDVPGASVVEVKFSKKGMELGAVGPRSEVCVSVPYQARPRANGMYVGMEYYSQEEENMAKRYPLGAFLTGMRGLDIGCETCISVSSRGMMAIQHQVSRDGCDSSHGDVVGVRPSFVDFIMTCMEEEVDDEEERPLNESVVNRGDERLGIRDVTNDVSVEEASVRGRHILRKNSQEKRHQHRTNHNQQKELESKEDENDDITFDGDSEADQENSADAENKLRAASATSRILGELEVNEDNMHTSNLGSMSKRRVSALADIRRKRELRRSRTKNDTLDDDHSKAQSESIGTSISDRGRKRRSSASEKQCGSRESDHEQSSVDENDISYSWRKQRMRLDDTPQDTTYDPQSQSDNDDDSEADDSLDVTAEIPQIFSKSSSLRTSRHGSRQSNGEGTSTVEAGCSDEDLELEPRMMYGDTKLEFTQDGYGSDVE</sequence>
<keyword evidence="5" id="KW-0539">Nucleus</keyword>
<evidence type="ECO:0000313" key="7">
    <source>
        <dbReference type="EMBL" id="KAL3792026.1"/>
    </source>
</evidence>
<name>A0ABD3PWC1_9STRA</name>
<proteinExistence type="inferred from homology"/>
<comment type="subcellular location">
    <subcellularLocation>
        <location evidence="1">Nucleus</location>
    </subcellularLocation>
</comment>
<keyword evidence="8" id="KW-1185">Reference proteome</keyword>
<dbReference type="EMBL" id="JABMIG020000106">
    <property type="protein sequence ID" value="KAL3792026.1"/>
    <property type="molecule type" value="Genomic_DNA"/>
</dbReference>
<feature type="region of interest" description="Disordered" evidence="6">
    <location>
        <begin position="1"/>
        <end position="56"/>
    </location>
</feature>
<feature type="compositionally biased region" description="Basic residues" evidence="6">
    <location>
        <begin position="571"/>
        <end position="580"/>
    </location>
</feature>
<organism evidence="7 8">
    <name type="scientific">Cyclotella cryptica</name>
    <dbReference type="NCBI Taxonomy" id="29204"/>
    <lineage>
        <taxon>Eukaryota</taxon>
        <taxon>Sar</taxon>
        <taxon>Stramenopiles</taxon>
        <taxon>Ochrophyta</taxon>
        <taxon>Bacillariophyta</taxon>
        <taxon>Coscinodiscophyceae</taxon>
        <taxon>Thalassiosirophycidae</taxon>
        <taxon>Stephanodiscales</taxon>
        <taxon>Stephanodiscaceae</taxon>
        <taxon>Cyclotella</taxon>
    </lineage>
</organism>
<feature type="compositionally biased region" description="Polar residues" evidence="6">
    <location>
        <begin position="24"/>
        <end position="37"/>
    </location>
</feature>
<feature type="region of interest" description="Disordered" evidence="6">
    <location>
        <begin position="569"/>
        <end position="713"/>
    </location>
</feature>
<feature type="compositionally biased region" description="Basic and acidic residues" evidence="6">
    <location>
        <begin position="581"/>
        <end position="593"/>
    </location>
</feature>
<dbReference type="GO" id="GO:0006281">
    <property type="term" value="P:DNA repair"/>
    <property type="evidence" value="ECO:0007669"/>
    <property type="project" value="UniProtKB-KW"/>
</dbReference>
<feature type="compositionally biased region" description="Polar residues" evidence="6">
    <location>
        <begin position="7"/>
        <end position="16"/>
    </location>
</feature>
<evidence type="ECO:0000256" key="4">
    <source>
        <dbReference type="ARBA" id="ARBA00023204"/>
    </source>
</evidence>
<feature type="compositionally biased region" description="Polar residues" evidence="6">
    <location>
        <begin position="594"/>
        <end position="603"/>
    </location>
</feature>
<feature type="compositionally biased region" description="Acidic residues" evidence="6">
    <location>
        <begin position="503"/>
        <end position="525"/>
    </location>
</feature>
<keyword evidence="4" id="KW-0234">DNA repair</keyword>
<evidence type="ECO:0000256" key="2">
    <source>
        <dbReference type="ARBA" id="ARBA00010991"/>
    </source>
</evidence>
<feature type="compositionally biased region" description="Acidic residues" evidence="6">
    <location>
        <begin position="662"/>
        <end position="673"/>
    </location>
</feature>
<comment type="similarity">
    <text evidence="2">Belongs to the rad1 family.</text>
</comment>
<keyword evidence="3" id="KW-0227">DNA damage</keyword>
<feature type="compositionally biased region" description="Basic and acidic residues" evidence="6">
    <location>
        <begin position="618"/>
        <end position="628"/>
    </location>
</feature>
<dbReference type="Gene3D" id="3.70.10.10">
    <property type="match status" value="1"/>
</dbReference>
<dbReference type="InterPro" id="IPR003021">
    <property type="entry name" value="Rad1_Rec1_Rad17"/>
</dbReference>
<evidence type="ECO:0000256" key="1">
    <source>
        <dbReference type="ARBA" id="ARBA00004123"/>
    </source>
</evidence>
<evidence type="ECO:0000256" key="5">
    <source>
        <dbReference type="ARBA" id="ARBA00023242"/>
    </source>
</evidence>
<evidence type="ECO:0000313" key="8">
    <source>
        <dbReference type="Proteomes" id="UP001516023"/>
    </source>
</evidence>
<comment type="caution">
    <text evidence="7">The sequence shown here is derived from an EMBL/GenBank/DDBJ whole genome shotgun (WGS) entry which is preliminary data.</text>
</comment>
<dbReference type="Pfam" id="PF02144">
    <property type="entry name" value="Rad1"/>
    <property type="match status" value="1"/>
</dbReference>
<accession>A0ABD3PWC1</accession>
<dbReference type="AlphaFoldDB" id="A0ABD3PWC1"/>
<feature type="compositionally biased region" description="Basic and acidic residues" evidence="6">
    <location>
        <begin position="40"/>
        <end position="49"/>
    </location>
</feature>
<feature type="compositionally biased region" description="Acidic residues" evidence="6">
    <location>
        <begin position="157"/>
        <end position="169"/>
    </location>
</feature>
<protein>
    <recommendedName>
        <fullName evidence="9">CABIT domain-containing protein</fullName>
    </recommendedName>
</protein>
<feature type="compositionally biased region" description="Polar residues" evidence="6">
    <location>
        <begin position="697"/>
        <end position="707"/>
    </location>
</feature>
<evidence type="ECO:0008006" key="9">
    <source>
        <dbReference type="Google" id="ProtNLM"/>
    </source>
</evidence>
<feature type="compositionally biased region" description="Low complexity" evidence="6">
    <location>
        <begin position="651"/>
        <end position="661"/>
    </location>
</feature>
<feature type="region of interest" description="Disordered" evidence="6">
    <location>
        <begin position="722"/>
        <end position="741"/>
    </location>
</feature>
<dbReference type="PANTHER" id="PTHR10870">
    <property type="entry name" value="CELL CYCLE CHECKPOINT PROTEIN RAD1"/>
    <property type="match status" value="1"/>
</dbReference>
<dbReference type="PANTHER" id="PTHR10870:SF0">
    <property type="entry name" value="CELL CYCLE CHECKPOINT PROTEIN RAD1"/>
    <property type="match status" value="1"/>
</dbReference>
<evidence type="ECO:0000256" key="3">
    <source>
        <dbReference type="ARBA" id="ARBA00022763"/>
    </source>
</evidence>
<gene>
    <name evidence="7" type="ORF">HJC23_011191</name>
</gene>
<feature type="region of interest" description="Disordered" evidence="6">
    <location>
        <begin position="157"/>
        <end position="184"/>
    </location>
</feature>
<reference evidence="7 8" key="1">
    <citation type="journal article" date="2020" name="G3 (Bethesda)">
        <title>Improved Reference Genome for Cyclotella cryptica CCMP332, a Model for Cell Wall Morphogenesis, Salinity Adaptation, and Lipid Production in Diatoms (Bacillariophyta).</title>
        <authorList>
            <person name="Roberts W.R."/>
            <person name="Downey K.M."/>
            <person name="Ruck E.C."/>
            <person name="Traller J.C."/>
            <person name="Alverson A.J."/>
        </authorList>
    </citation>
    <scope>NUCLEOTIDE SEQUENCE [LARGE SCALE GENOMIC DNA]</scope>
    <source>
        <strain evidence="7 8">CCMP332</strain>
    </source>
</reference>